<dbReference type="PANTHER" id="PTHR30265">
    <property type="entry name" value="RHO-INTERACTING TRANSCRIPTION TERMINATION FACTOR NUSG"/>
    <property type="match status" value="1"/>
</dbReference>
<evidence type="ECO:0000256" key="7">
    <source>
        <dbReference type="RuleBase" id="RU000538"/>
    </source>
</evidence>
<feature type="domain" description="KOW" evidence="10">
    <location>
        <begin position="175"/>
        <end position="202"/>
    </location>
</feature>
<feature type="compositionally biased region" description="Polar residues" evidence="8">
    <location>
        <begin position="1"/>
        <end position="24"/>
    </location>
</feature>
<dbReference type="GO" id="GO:0005829">
    <property type="term" value="C:cytosol"/>
    <property type="evidence" value="ECO:0007669"/>
    <property type="project" value="UniProtKB-ARBA"/>
</dbReference>
<dbReference type="CDD" id="cd06091">
    <property type="entry name" value="KOW_NusG"/>
    <property type="match status" value="1"/>
</dbReference>
<protein>
    <recommendedName>
        <fullName evidence="5 6">Transcription termination/antitermination protein NusG</fullName>
    </recommendedName>
</protein>
<dbReference type="EMBL" id="DXAN01000006">
    <property type="protein sequence ID" value="HJA08175.1"/>
    <property type="molecule type" value="Genomic_DNA"/>
</dbReference>
<dbReference type="Pfam" id="PF00467">
    <property type="entry name" value="KOW"/>
    <property type="match status" value="1"/>
</dbReference>
<dbReference type="Proteomes" id="UP000824225">
    <property type="component" value="Unassembled WGS sequence"/>
</dbReference>
<reference evidence="11" key="2">
    <citation type="submission" date="2021-04" db="EMBL/GenBank/DDBJ databases">
        <authorList>
            <person name="Gilroy R."/>
        </authorList>
    </citation>
    <scope>NUCLEOTIDE SEQUENCE</scope>
    <source>
        <strain evidence="11">CHK186-16707</strain>
    </source>
</reference>
<dbReference type="FunFam" id="2.30.30.30:FF:000002">
    <property type="entry name" value="Transcription termination/antitermination factor NusG"/>
    <property type="match status" value="1"/>
</dbReference>
<evidence type="ECO:0000259" key="10">
    <source>
        <dbReference type="SMART" id="SM00739"/>
    </source>
</evidence>
<comment type="similarity">
    <text evidence="5 7">Belongs to the NusG family.</text>
</comment>
<dbReference type="InterPro" id="IPR015869">
    <property type="entry name" value="Transcrpt_antiterm_NusG_bac_CS"/>
</dbReference>
<dbReference type="GO" id="GO:0031564">
    <property type="term" value="P:transcription antitermination"/>
    <property type="evidence" value="ECO:0007669"/>
    <property type="project" value="UniProtKB-UniRule"/>
</dbReference>
<dbReference type="SUPFAM" id="SSF50104">
    <property type="entry name" value="Translation proteins SH3-like domain"/>
    <property type="match status" value="1"/>
</dbReference>
<evidence type="ECO:0000256" key="2">
    <source>
        <dbReference type="ARBA" id="ARBA00022814"/>
    </source>
</evidence>
<dbReference type="InterPro" id="IPR036735">
    <property type="entry name" value="NGN_dom_sf"/>
</dbReference>
<accession>A0A9D2KKI2</accession>
<dbReference type="InterPro" id="IPR014722">
    <property type="entry name" value="Rib_uL2_dom2"/>
</dbReference>
<feature type="region of interest" description="Disordered" evidence="8">
    <location>
        <begin position="1"/>
        <end position="51"/>
    </location>
</feature>
<dbReference type="InterPro" id="IPR047050">
    <property type="entry name" value="NGN"/>
</dbReference>
<organism evidence="11 12">
    <name type="scientific">Candidatus Mailhella merdigallinarum</name>
    <dbReference type="NCBI Taxonomy" id="2838658"/>
    <lineage>
        <taxon>Bacteria</taxon>
        <taxon>Pseudomonadati</taxon>
        <taxon>Thermodesulfobacteriota</taxon>
        <taxon>Desulfovibrionia</taxon>
        <taxon>Desulfovibrionales</taxon>
        <taxon>Desulfovibrionaceae</taxon>
        <taxon>Mailhella</taxon>
    </lineage>
</organism>
<evidence type="ECO:0000256" key="6">
    <source>
        <dbReference type="NCBIfam" id="TIGR00922"/>
    </source>
</evidence>
<dbReference type="Gene3D" id="3.30.70.940">
    <property type="entry name" value="NusG, N-terminal domain"/>
    <property type="match status" value="1"/>
</dbReference>
<dbReference type="HAMAP" id="MF_00948">
    <property type="entry name" value="NusG"/>
    <property type="match status" value="1"/>
</dbReference>
<dbReference type="AlphaFoldDB" id="A0A9D2KKI2"/>
<dbReference type="Pfam" id="PF02357">
    <property type="entry name" value="NusG"/>
    <property type="match status" value="1"/>
</dbReference>
<dbReference type="InterPro" id="IPR006645">
    <property type="entry name" value="NGN-like_dom"/>
</dbReference>
<evidence type="ECO:0000256" key="5">
    <source>
        <dbReference type="HAMAP-Rule" id="MF_00948"/>
    </source>
</evidence>
<keyword evidence="3 5" id="KW-0805">Transcription regulation</keyword>
<dbReference type="Gene3D" id="2.30.30.30">
    <property type="match status" value="1"/>
</dbReference>
<dbReference type="SMART" id="SM00739">
    <property type="entry name" value="KOW"/>
    <property type="match status" value="1"/>
</dbReference>
<evidence type="ECO:0000259" key="9">
    <source>
        <dbReference type="SMART" id="SM00738"/>
    </source>
</evidence>
<gene>
    <name evidence="5 11" type="primary">nusG</name>
    <name evidence="11" type="ORF">H9962_03155</name>
</gene>
<dbReference type="InterPro" id="IPR005824">
    <property type="entry name" value="KOW"/>
</dbReference>
<evidence type="ECO:0000313" key="12">
    <source>
        <dbReference type="Proteomes" id="UP000824225"/>
    </source>
</evidence>
<dbReference type="InterPro" id="IPR043425">
    <property type="entry name" value="NusG-like"/>
</dbReference>
<dbReference type="GO" id="GO:0032784">
    <property type="term" value="P:regulation of DNA-templated transcription elongation"/>
    <property type="evidence" value="ECO:0007669"/>
    <property type="project" value="InterPro"/>
</dbReference>
<dbReference type="CDD" id="cd09891">
    <property type="entry name" value="NGN_Bact_1"/>
    <property type="match status" value="1"/>
</dbReference>
<evidence type="ECO:0000313" key="11">
    <source>
        <dbReference type="EMBL" id="HJA08175.1"/>
    </source>
</evidence>
<evidence type="ECO:0000256" key="4">
    <source>
        <dbReference type="ARBA" id="ARBA00023163"/>
    </source>
</evidence>
<keyword evidence="1 5" id="KW-0806">Transcription termination</keyword>
<dbReference type="InterPro" id="IPR008991">
    <property type="entry name" value="Translation_prot_SH3-like_sf"/>
</dbReference>
<dbReference type="NCBIfam" id="TIGR00922">
    <property type="entry name" value="nusG"/>
    <property type="match status" value="1"/>
</dbReference>
<dbReference type="SMART" id="SM00738">
    <property type="entry name" value="NGN"/>
    <property type="match status" value="1"/>
</dbReference>
<evidence type="ECO:0000256" key="1">
    <source>
        <dbReference type="ARBA" id="ARBA00022472"/>
    </source>
</evidence>
<dbReference type="PANTHER" id="PTHR30265:SF2">
    <property type="entry name" value="TRANSCRIPTION TERMINATION_ANTITERMINATION PROTEIN NUSG"/>
    <property type="match status" value="1"/>
</dbReference>
<keyword evidence="2 5" id="KW-0889">Transcription antitermination</keyword>
<sequence length="229" mass="25240">MDQQEPTPVTSQVTENATDATSGDVSPVSEAAAAVRDSAPEAVADTTGSTAPESSRWYILHTYSGFEQRVEQTIKEMMRTGQEDGLIHEVVVPTERVIELGKGGQKRTTTRKFYPGYVMIRMTMTDFSWHLVQSIPKVTGFVGGKNRPAPMGPGEAERILSLVETRQEQPRPKFNFDRGDEVRVVDGPFGGFNGVVEDVNYDKGKLRVSVSIFGRQTPVELDFIQVSKG</sequence>
<evidence type="ECO:0000256" key="8">
    <source>
        <dbReference type="SAM" id="MobiDB-lite"/>
    </source>
</evidence>
<reference evidence="11" key="1">
    <citation type="journal article" date="2021" name="PeerJ">
        <title>Extensive microbial diversity within the chicken gut microbiome revealed by metagenomics and culture.</title>
        <authorList>
            <person name="Gilroy R."/>
            <person name="Ravi A."/>
            <person name="Getino M."/>
            <person name="Pursley I."/>
            <person name="Horton D.L."/>
            <person name="Alikhan N.F."/>
            <person name="Baker D."/>
            <person name="Gharbi K."/>
            <person name="Hall N."/>
            <person name="Watson M."/>
            <person name="Adriaenssens E.M."/>
            <person name="Foster-Nyarko E."/>
            <person name="Jarju S."/>
            <person name="Secka A."/>
            <person name="Antonio M."/>
            <person name="Oren A."/>
            <person name="Chaudhuri R.R."/>
            <person name="La Ragione R."/>
            <person name="Hildebrand F."/>
            <person name="Pallen M.J."/>
        </authorList>
    </citation>
    <scope>NUCLEOTIDE SEQUENCE</scope>
    <source>
        <strain evidence="11">CHK186-16707</strain>
    </source>
</reference>
<dbReference type="InterPro" id="IPR001062">
    <property type="entry name" value="Transcrpt_antiterm_NusG"/>
</dbReference>
<comment type="function">
    <text evidence="5 7">Participates in transcription elongation, termination and antitermination.</text>
</comment>
<dbReference type="PRINTS" id="PR00338">
    <property type="entry name" value="NUSGTNSCPFCT"/>
</dbReference>
<name>A0A9D2KKI2_9BACT</name>
<dbReference type="GO" id="GO:0006353">
    <property type="term" value="P:DNA-templated transcription termination"/>
    <property type="evidence" value="ECO:0007669"/>
    <property type="project" value="UniProtKB-UniRule"/>
</dbReference>
<evidence type="ECO:0000256" key="3">
    <source>
        <dbReference type="ARBA" id="ARBA00023015"/>
    </source>
</evidence>
<comment type="caution">
    <text evidence="11">The sequence shown here is derived from an EMBL/GenBank/DDBJ whole genome shotgun (WGS) entry which is preliminary data.</text>
</comment>
<feature type="domain" description="NusG-like N-terminal" evidence="9">
    <location>
        <begin position="54"/>
        <end position="163"/>
    </location>
</feature>
<dbReference type="GO" id="GO:0006354">
    <property type="term" value="P:DNA-templated transcription elongation"/>
    <property type="evidence" value="ECO:0007669"/>
    <property type="project" value="UniProtKB-UniRule"/>
</dbReference>
<keyword evidence="4 5" id="KW-0804">Transcription</keyword>
<proteinExistence type="inferred from homology"/>
<dbReference type="PROSITE" id="PS01014">
    <property type="entry name" value="NUSG"/>
    <property type="match status" value="1"/>
</dbReference>
<dbReference type="SUPFAM" id="SSF82679">
    <property type="entry name" value="N-utilization substance G protein NusG, N-terminal domain"/>
    <property type="match status" value="1"/>
</dbReference>